<accession>A0AAV2BYL3</accession>
<sequence length="38" mass="4236">MSACRRLMKTRIEVSRLKRINVKLAAQVLSHSVAAALN</sequence>
<dbReference type="Proteomes" id="UP001497382">
    <property type="component" value="Unassembled WGS sequence"/>
</dbReference>
<comment type="caution">
    <text evidence="2">The sequence shown here is derived from an EMBL/GenBank/DDBJ whole genome shotgun (WGS) entry which is preliminary data.</text>
</comment>
<protein>
    <recommendedName>
        <fullName evidence="1">Transposable element P transposase-like GTP-binding insertion domain-containing protein</fullName>
    </recommendedName>
</protein>
<feature type="domain" description="Transposable element P transposase-like GTP-binding insertion" evidence="1">
    <location>
        <begin position="5"/>
        <end position="38"/>
    </location>
</feature>
<dbReference type="InterPro" id="IPR048366">
    <property type="entry name" value="TNP-like_GBD"/>
</dbReference>
<organism evidence="2 3">
    <name type="scientific">Larinioides sclopetarius</name>
    <dbReference type="NCBI Taxonomy" id="280406"/>
    <lineage>
        <taxon>Eukaryota</taxon>
        <taxon>Metazoa</taxon>
        <taxon>Ecdysozoa</taxon>
        <taxon>Arthropoda</taxon>
        <taxon>Chelicerata</taxon>
        <taxon>Arachnida</taxon>
        <taxon>Araneae</taxon>
        <taxon>Araneomorphae</taxon>
        <taxon>Entelegynae</taxon>
        <taxon>Araneoidea</taxon>
        <taxon>Araneidae</taxon>
        <taxon>Larinioides</taxon>
    </lineage>
</organism>
<name>A0AAV2BYL3_9ARAC</name>
<reference evidence="2 3" key="1">
    <citation type="submission" date="2024-04" db="EMBL/GenBank/DDBJ databases">
        <authorList>
            <person name="Rising A."/>
            <person name="Reimegard J."/>
            <person name="Sonavane S."/>
            <person name="Akerstrom W."/>
            <person name="Nylinder S."/>
            <person name="Hedman E."/>
            <person name="Kallberg Y."/>
        </authorList>
    </citation>
    <scope>NUCLEOTIDE SEQUENCE [LARGE SCALE GENOMIC DNA]</scope>
</reference>
<keyword evidence="3" id="KW-1185">Reference proteome</keyword>
<evidence type="ECO:0000259" key="1">
    <source>
        <dbReference type="Pfam" id="PF21788"/>
    </source>
</evidence>
<gene>
    <name evidence="2" type="ORF">LARSCL_LOCUS22154</name>
</gene>
<dbReference type="Pfam" id="PF21788">
    <property type="entry name" value="TNP-like_GBD"/>
    <property type="match status" value="1"/>
</dbReference>
<evidence type="ECO:0000313" key="3">
    <source>
        <dbReference type="Proteomes" id="UP001497382"/>
    </source>
</evidence>
<dbReference type="AlphaFoldDB" id="A0AAV2BYL3"/>
<proteinExistence type="predicted"/>
<evidence type="ECO:0000313" key="2">
    <source>
        <dbReference type="EMBL" id="CAL1300852.1"/>
    </source>
</evidence>
<dbReference type="EMBL" id="CAXIEN010000584">
    <property type="protein sequence ID" value="CAL1300852.1"/>
    <property type="molecule type" value="Genomic_DNA"/>
</dbReference>